<protein>
    <submittedName>
        <fullName evidence="2">MarR family transcriptional regulator</fullName>
    </submittedName>
</protein>
<dbReference type="Gene3D" id="1.10.10.10">
    <property type="entry name" value="Winged helix-like DNA-binding domain superfamily/Winged helix DNA-binding domain"/>
    <property type="match status" value="1"/>
</dbReference>
<dbReference type="SUPFAM" id="SSF46785">
    <property type="entry name" value="Winged helix' DNA-binding domain"/>
    <property type="match status" value="1"/>
</dbReference>
<accession>A0ABP3IB83</accession>
<dbReference type="PRINTS" id="PR00598">
    <property type="entry name" value="HTHMARR"/>
</dbReference>
<dbReference type="SMART" id="SM00347">
    <property type="entry name" value="HTH_MARR"/>
    <property type="match status" value="1"/>
</dbReference>
<dbReference type="PROSITE" id="PS50995">
    <property type="entry name" value="HTH_MARR_2"/>
    <property type="match status" value="1"/>
</dbReference>
<dbReference type="EMBL" id="BAAABX010000017">
    <property type="protein sequence ID" value="GAA0396618.1"/>
    <property type="molecule type" value="Genomic_DNA"/>
</dbReference>
<comment type="caution">
    <text evidence="2">The sequence shown here is derived from an EMBL/GenBank/DDBJ whole genome shotgun (WGS) entry which is preliminary data.</text>
</comment>
<feature type="domain" description="HTH marR-type" evidence="1">
    <location>
        <begin position="20"/>
        <end position="152"/>
    </location>
</feature>
<gene>
    <name evidence="2" type="ORF">GCM10010357_17170</name>
</gene>
<dbReference type="InterPro" id="IPR000835">
    <property type="entry name" value="HTH_MarR-typ"/>
</dbReference>
<dbReference type="InterPro" id="IPR036388">
    <property type="entry name" value="WH-like_DNA-bd_sf"/>
</dbReference>
<dbReference type="Proteomes" id="UP001500879">
    <property type="component" value="Unassembled WGS sequence"/>
</dbReference>
<keyword evidence="3" id="KW-1185">Reference proteome</keyword>
<evidence type="ECO:0000313" key="3">
    <source>
        <dbReference type="Proteomes" id="UP001500879"/>
    </source>
</evidence>
<dbReference type="RefSeq" id="WP_344021661.1">
    <property type="nucleotide sequence ID" value="NZ_BAAABX010000017.1"/>
</dbReference>
<sequence>MSPRPSPARQDAPGLDFPLVHRTGYLLHKAGTLLMQEADRALEQQGLRMRYFYVLAALEGGHDLSQQDLSRLLNLDPTTMVALVDELEGNDHLERRRNPADRRRYILRLTDGGRAVLAAAGAAVDAVEREFLAGAPEEDREQLRLILGRLLAGQWPRVIACE</sequence>
<dbReference type="PANTHER" id="PTHR33164:SF43">
    <property type="entry name" value="HTH-TYPE TRANSCRIPTIONAL REPRESSOR YETL"/>
    <property type="match status" value="1"/>
</dbReference>
<dbReference type="Pfam" id="PF12802">
    <property type="entry name" value="MarR_2"/>
    <property type="match status" value="1"/>
</dbReference>
<dbReference type="InterPro" id="IPR039422">
    <property type="entry name" value="MarR/SlyA-like"/>
</dbReference>
<reference evidence="3" key="1">
    <citation type="journal article" date="2019" name="Int. J. Syst. Evol. Microbiol.">
        <title>The Global Catalogue of Microorganisms (GCM) 10K type strain sequencing project: providing services to taxonomists for standard genome sequencing and annotation.</title>
        <authorList>
            <consortium name="The Broad Institute Genomics Platform"/>
            <consortium name="The Broad Institute Genome Sequencing Center for Infectious Disease"/>
            <person name="Wu L."/>
            <person name="Ma J."/>
        </authorList>
    </citation>
    <scope>NUCLEOTIDE SEQUENCE [LARGE SCALE GENOMIC DNA]</scope>
    <source>
        <strain evidence="3">JCM 4788</strain>
    </source>
</reference>
<proteinExistence type="predicted"/>
<organism evidence="2 3">
    <name type="scientific">Streptomyces luteireticuli</name>
    <dbReference type="NCBI Taxonomy" id="173858"/>
    <lineage>
        <taxon>Bacteria</taxon>
        <taxon>Bacillati</taxon>
        <taxon>Actinomycetota</taxon>
        <taxon>Actinomycetes</taxon>
        <taxon>Kitasatosporales</taxon>
        <taxon>Streptomycetaceae</taxon>
        <taxon>Streptomyces</taxon>
    </lineage>
</organism>
<evidence type="ECO:0000259" key="1">
    <source>
        <dbReference type="PROSITE" id="PS50995"/>
    </source>
</evidence>
<dbReference type="InterPro" id="IPR036390">
    <property type="entry name" value="WH_DNA-bd_sf"/>
</dbReference>
<evidence type="ECO:0000313" key="2">
    <source>
        <dbReference type="EMBL" id="GAA0396618.1"/>
    </source>
</evidence>
<name>A0ABP3IB83_9ACTN</name>
<dbReference type="PANTHER" id="PTHR33164">
    <property type="entry name" value="TRANSCRIPTIONAL REGULATOR, MARR FAMILY"/>
    <property type="match status" value="1"/>
</dbReference>